<evidence type="ECO:0000313" key="1">
    <source>
        <dbReference type="EMBL" id="PRH84359.1"/>
    </source>
</evidence>
<evidence type="ECO:0008006" key="3">
    <source>
        <dbReference type="Google" id="ProtNLM"/>
    </source>
</evidence>
<dbReference type="Gene3D" id="3.90.550.10">
    <property type="entry name" value="Spore Coat Polysaccharide Biosynthesis Protein SpsA, Chain A"/>
    <property type="match status" value="1"/>
</dbReference>
<dbReference type="Proteomes" id="UP000237682">
    <property type="component" value="Unassembled WGS sequence"/>
</dbReference>
<organism evidence="1 2">
    <name type="scientific">Labrys okinawensis</name>
    <dbReference type="NCBI Taxonomy" id="346911"/>
    <lineage>
        <taxon>Bacteria</taxon>
        <taxon>Pseudomonadati</taxon>
        <taxon>Pseudomonadota</taxon>
        <taxon>Alphaproteobacteria</taxon>
        <taxon>Hyphomicrobiales</taxon>
        <taxon>Xanthobacteraceae</taxon>
        <taxon>Labrys</taxon>
    </lineage>
</organism>
<comment type="caution">
    <text evidence="1">The sequence shown here is derived from an EMBL/GenBank/DDBJ whole genome shotgun (WGS) entry which is preliminary data.</text>
</comment>
<dbReference type="SUPFAM" id="SSF53448">
    <property type="entry name" value="Nucleotide-diphospho-sugar transferases"/>
    <property type="match status" value="1"/>
</dbReference>
<dbReference type="CDD" id="cd00761">
    <property type="entry name" value="Glyco_tranf_GTA_type"/>
    <property type="match status" value="1"/>
</dbReference>
<keyword evidence="2" id="KW-1185">Reference proteome</keyword>
<accession>A0A2S9Q4S5</accession>
<evidence type="ECO:0000313" key="2">
    <source>
        <dbReference type="Proteomes" id="UP000237682"/>
    </source>
</evidence>
<protein>
    <recommendedName>
        <fullName evidence="3">Glycosyltransferase 2-like domain-containing protein</fullName>
    </recommendedName>
</protein>
<name>A0A2S9Q4S5_9HYPH</name>
<dbReference type="AlphaFoldDB" id="A0A2S9Q4S5"/>
<sequence>MKRPSILIACVCGNRFVDIDAVRSFLSIALDLKERKVEVDFLGQSGIPHLEHARNAVVSYFLEGRSDYLLCLDSDMEISPKTIGRLLQFSQLHDKPFTAAPYVSKGYDNEKTSKVFARDLEDFHAAVSRWNVVFEDPKALTGQGRLDLRNGFARALRVGAGAMLCRRDMLETMVARYRDQGYSYHNVPFRLFPLFNIPVVDGEAVGEDYAFCDRWRACGGELWVDTMATIRHNGHHSYRGNLAETLDLRRRALPQL</sequence>
<reference evidence="1 2" key="1">
    <citation type="submission" date="2018-02" db="EMBL/GenBank/DDBJ databases">
        <title>Whole genome sequencing of endophytic bacterium.</title>
        <authorList>
            <person name="Eedara R."/>
            <person name="Podile A.R."/>
        </authorList>
    </citation>
    <scope>NUCLEOTIDE SEQUENCE [LARGE SCALE GENOMIC DNA]</scope>
    <source>
        <strain evidence="1 2">RP1T</strain>
    </source>
</reference>
<gene>
    <name evidence="1" type="ORF">C5L14_27885</name>
</gene>
<dbReference type="EMBL" id="PUEJ01000014">
    <property type="protein sequence ID" value="PRH84359.1"/>
    <property type="molecule type" value="Genomic_DNA"/>
</dbReference>
<dbReference type="InterPro" id="IPR029044">
    <property type="entry name" value="Nucleotide-diphossugar_trans"/>
</dbReference>
<proteinExistence type="predicted"/>